<reference evidence="2 3" key="1">
    <citation type="submission" date="2018-11" db="EMBL/GenBank/DDBJ databases">
        <authorList>
            <person name="Li F."/>
        </authorList>
    </citation>
    <scope>NUCLEOTIDE SEQUENCE [LARGE SCALE GENOMIC DNA]</scope>
    <source>
        <strain evidence="2 3">Gsoil 818</strain>
    </source>
</reference>
<feature type="transmembrane region" description="Helical" evidence="1">
    <location>
        <begin position="47"/>
        <end position="68"/>
    </location>
</feature>
<keyword evidence="1" id="KW-1133">Transmembrane helix</keyword>
<accession>A0A3N0GS03</accession>
<keyword evidence="3" id="KW-1185">Reference proteome</keyword>
<evidence type="ECO:0000313" key="2">
    <source>
        <dbReference type="EMBL" id="RNM14956.1"/>
    </source>
</evidence>
<name>A0A3N0GS03_9ACTN</name>
<dbReference type="Proteomes" id="UP000279994">
    <property type="component" value="Unassembled WGS sequence"/>
</dbReference>
<protein>
    <recommendedName>
        <fullName evidence="4">DUF3093 domain-containing protein</fullName>
    </recommendedName>
</protein>
<gene>
    <name evidence="2" type="ORF">EFL26_09580</name>
</gene>
<dbReference type="RefSeq" id="WP_123222668.1">
    <property type="nucleotide sequence ID" value="NZ_RJSF01000036.1"/>
</dbReference>
<evidence type="ECO:0000256" key="1">
    <source>
        <dbReference type="SAM" id="Phobius"/>
    </source>
</evidence>
<dbReference type="OrthoDB" id="4823607at2"/>
<organism evidence="2 3">
    <name type="scientific">Nocardioides pocheonensis</name>
    <dbReference type="NCBI Taxonomy" id="661485"/>
    <lineage>
        <taxon>Bacteria</taxon>
        <taxon>Bacillati</taxon>
        <taxon>Actinomycetota</taxon>
        <taxon>Actinomycetes</taxon>
        <taxon>Propionibacteriales</taxon>
        <taxon>Nocardioidaceae</taxon>
        <taxon>Nocardioides</taxon>
    </lineage>
</organism>
<dbReference type="AlphaFoldDB" id="A0A3N0GS03"/>
<comment type="caution">
    <text evidence="2">The sequence shown here is derived from an EMBL/GenBank/DDBJ whole genome shotgun (WGS) entry which is preliminary data.</text>
</comment>
<sequence length="183" mass="19563">MPDTDARVVYARKAVSARAWAVPFVLVALLTLGFVVADLPHVTATTVLAPVGASSPVLLIWLLTLWSLDRYGAVTLTRETLRVGRDRVPVADIEPQWVRMLATRADPALAQRLGTSASTVQVPGSRQADGDRGRLLGGAYGATLGDDLVTLELRNNQRVTVPTRDRRGLLAGLLTVLDESGSA</sequence>
<feature type="transmembrane region" description="Helical" evidence="1">
    <location>
        <begin position="20"/>
        <end position="41"/>
    </location>
</feature>
<keyword evidence="1" id="KW-0812">Transmembrane</keyword>
<proteinExistence type="predicted"/>
<evidence type="ECO:0000313" key="3">
    <source>
        <dbReference type="Proteomes" id="UP000279994"/>
    </source>
</evidence>
<evidence type="ECO:0008006" key="4">
    <source>
        <dbReference type="Google" id="ProtNLM"/>
    </source>
</evidence>
<keyword evidence="1" id="KW-0472">Membrane</keyword>
<dbReference type="EMBL" id="RJSF01000036">
    <property type="protein sequence ID" value="RNM14956.1"/>
    <property type="molecule type" value="Genomic_DNA"/>
</dbReference>